<evidence type="ECO:0000313" key="2">
    <source>
        <dbReference type="EMBL" id="GII56450.1"/>
    </source>
</evidence>
<dbReference type="AlphaFoldDB" id="A0A8J3XXS4"/>
<sequence>MTMGIDPRELTDDDLFRELRHLHQTRTDALMHGSEGALARHTIRTEELEREYRQRYPDRHVDADRLRSGARSRHG</sequence>
<evidence type="ECO:0000256" key="1">
    <source>
        <dbReference type="SAM" id="MobiDB-lite"/>
    </source>
</evidence>
<evidence type="ECO:0000313" key="3">
    <source>
        <dbReference type="Proteomes" id="UP000605992"/>
    </source>
</evidence>
<dbReference type="RefSeq" id="WP_203946598.1">
    <property type="nucleotide sequence ID" value="NZ_BOOR01000036.1"/>
</dbReference>
<feature type="region of interest" description="Disordered" evidence="1">
    <location>
        <begin position="50"/>
        <end position="75"/>
    </location>
</feature>
<gene>
    <name evidence="2" type="ORF">Pth03_48390</name>
</gene>
<keyword evidence="3" id="KW-1185">Reference proteome</keyword>
<comment type="caution">
    <text evidence="2">The sequence shown here is derived from an EMBL/GenBank/DDBJ whole genome shotgun (WGS) entry which is preliminary data.</text>
</comment>
<organism evidence="2 3">
    <name type="scientific">Planotetraspora thailandica</name>
    <dbReference type="NCBI Taxonomy" id="487172"/>
    <lineage>
        <taxon>Bacteria</taxon>
        <taxon>Bacillati</taxon>
        <taxon>Actinomycetota</taxon>
        <taxon>Actinomycetes</taxon>
        <taxon>Streptosporangiales</taxon>
        <taxon>Streptosporangiaceae</taxon>
        <taxon>Planotetraspora</taxon>
    </lineage>
</organism>
<proteinExistence type="predicted"/>
<name>A0A8J3XXS4_9ACTN</name>
<dbReference type="InterPro" id="IPR046156">
    <property type="entry name" value="DUF6158"/>
</dbReference>
<dbReference type="Pfam" id="PF19655">
    <property type="entry name" value="DUF6158"/>
    <property type="match status" value="1"/>
</dbReference>
<feature type="compositionally biased region" description="Basic and acidic residues" evidence="1">
    <location>
        <begin position="50"/>
        <end position="67"/>
    </location>
</feature>
<protein>
    <submittedName>
        <fullName evidence="2">Uncharacterized protein</fullName>
    </submittedName>
</protein>
<reference evidence="2" key="1">
    <citation type="submission" date="2021-01" db="EMBL/GenBank/DDBJ databases">
        <title>Whole genome shotgun sequence of Planotetraspora thailandica NBRC 104271.</title>
        <authorList>
            <person name="Komaki H."/>
            <person name="Tamura T."/>
        </authorList>
    </citation>
    <scope>NUCLEOTIDE SEQUENCE</scope>
    <source>
        <strain evidence="2">NBRC 104271</strain>
    </source>
</reference>
<dbReference type="EMBL" id="BOOR01000036">
    <property type="protein sequence ID" value="GII56450.1"/>
    <property type="molecule type" value="Genomic_DNA"/>
</dbReference>
<dbReference type="Proteomes" id="UP000605992">
    <property type="component" value="Unassembled WGS sequence"/>
</dbReference>
<accession>A0A8J3XXS4</accession>